<dbReference type="STRING" id="74649.A0A2P6Q5N1"/>
<dbReference type="PANTHER" id="PTHR38926:SF5">
    <property type="entry name" value="F-BOX AND LEUCINE-RICH REPEAT PROTEIN 6"/>
    <property type="match status" value="1"/>
</dbReference>
<dbReference type="Gramene" id="PRQ29490">
    <property type="protein sequence ID" value="PRQ29490"/>
    <property type="gene ID" value="RchiOBHm_Chr5g0014451"/>
</dbReference>
<dbReference type="AlphaFoldDB" id="A0A2P6Q5N1"/>
<protein>
    <submittedName>
        <fullName evidence="1">Putative F-box domain, leucine-rich repeat domain, L domain-containing protein</fullName>
    </submittedName>
</protein>
<organism evidence="1 2">
    <name type="scientific">Rosa chinensis</name>
    <name type="common">China rose</name>
    <dbReference type="NCBI Taxonomy" id="74649"/>
    <lineage>
        <taxon>Eukaryota</taxon>
        <taxon>Viridiplantae</taxon>
        <taxon>Streptophyta</taxon>
        <taxon>Embryophyta</taxon>
        <taxon>Tracheophyta</taxon>
        <taxon>Spermatophyta</taxon>
        <taxon>Magnoliopsida</taxon>
        <taxon>eudicotyledons</taxon>
        <taxon>Gunneridae</taxon>
        <taxon>Pentapetalae</taxon>
        <taxon>rosids</taxon>
        <taxon>fabids</taxon>
        <taxon>Rosales</taxon>
        <taxon>Rosaceae</taxon>
        <taxon>Rosoideae</taxon>
        <taxon>Rosoideae incertae sedis</taxon>
        <taxon>Rosa</taxon>
    </lineage>
</organism>
<dbReference type="Gene3D" id="1.20.1280.50">
    <property type="match status" value="1"/>
</dbReference>
<dbReference type="EMBL" id="PDCK01000043">
    <property type="protein sequence ID" value="PRQ29490.1"/>
    <property type="molecule type" value="Genomic_DNA"/>
</dbReference>
<dbReference type="Gene3D" id="3.80.10.10">
    <property type="entry name" value="Ribonuclease Inhibitor"/>
    <property type="match status" value="1"/>
</dbReference>
<dbReference type="SUPFAM" id="SSF81383">
    <property type="entry name" value="F-box domain"/>
    <property type="match status" value="1"/>
</dbReference>
<dbReference type="PANTHER" id="PTHR38926">
    <property type="entry name" value="F-BOX DOMAIN CONTAINING PROTEIN, EXPRESSED"/>
    <property type="match status" value="1"/>
</dbReference>
<sequence>MPTDGVISEKEDKRRRRRRWEELDMDCLSKVFNRVGMESLVLAVPFVCKSWYKASLSPLSWQELSFPELTRCSWSFDDDEARSFGTFYDKFMDHFGINRSSFSITGFVKSVVDRSKGGATLLWLPAFCTEEALRYVSDACPLLKFLGFVDDLVLFKHSQVVPEVIGKWKYLEVLHLGGSSVPVMQQMLMELRKGKRFSERFKAMFASESPDRYNVLERIVVQIGAHCKRCTTLSLYQVDLGQVEALAIVNLLPNLRCISATGCTIERDTVVTIMRGCKNLGLFRANHCGGFEDNDGEISKLASKTRHFACEGCSDLPARATAWRKYVFIRIGWDIVG</sequence>
<gene>
    <name evidence="1" type="ORF">RchiOBHm_Chr5g0014451</name>
</gene>
<keyword evidence="2" id="KW-1185">Reference proteome</keyword>
<dbReference type="OrthoDB" id="1929062at2759"/>
<dbReference type="SUPFAM" id="SSF52047">
    <property type="entry name" value="RNI-like"/>
    <property type="match status" value="1"/>
</dbReference>
<evidence type="ECO:0000313" key="2">
    <source>
        <dbReference type="Proteomes" id="UP000238479"/>
    </source>
</evidence>
<dbReference type="InterPro" id="IPR036047">
    <property type="entry name" value="F-box-like_dom_sf"/>
</dbReference>
<reference evidence="1 2" key="1">
    <citation type="journal article" date="2018" name="Nat. Genet.">
        <title>The Rosa genome provides new insights in the design of modern roses.</title>
        <authorList>
            <person name="Bendahmane M."/>
        </authorList>
    </citation>
    <scope>NUCLEOTIDE SEQUENCE [LARGE SCALE GENOMIC DNA]</scope>
    <source>
        <strain evidence="2">cv. Old Blush</strain>
    </source>
</reference>
<accession>A0A2P6Q5N1</accession>
<evidence type="ECO:0000313" key="1">
    <source>
        <dbReference type="EMBL" id="PRQ29490.1"/>
    </source>
</evidence>
<proteinExistence type="predicted"/>
<dbReference type="Proteomes" id="UP000238479">
    <property type="component" value="Chromosome 5"/>
</dbReference>
<comment type="caution">
    <text evidence="1">The sequence shown here is derived from an EMBL/GenBank/DDBJ whole genome shotgun (WGS) entry which is preliminary data.</text>
</comment>
<name>A0A2P6Q5N1_ROSCH</name>
<dbReference type="InterPro" id="IPR032675">
    <property type="entry name" value="LRR_dom_sf"/>
</dbReference>